<dbReference type="RefSeq" id="WP_183543767.1">
    <property type="nucleotide sequence ID" value="NZ_BMQT01000003.1"/>
</dbReference>
<dbReference type="AlphaFoldDB" id="A0A7W5F806"/>
<keyword evidence="1" id="KW-1133">Transmembrane helix</keyword>
<protein>
    <submittedName>
        <fullName evidence="2">Uncharacterized protein</fullName>
    </submittedName>
</protein>
<sequence length="192" mass="20650">MDETQVVVVAAVVAAVAAVLASAVGAGGAILAQMLTVRATDKASAKRFEWEQKQAIRREKAERDAIFAETTRELFSKYLAAHYEYRLELARSCFEDSSTVVEKMDAAVEKYAGEILQIQSEIALIAPSLADATQELLSMGVDAGQAMRKAAEKDGATGAKGLRGEFDAFHDSVEDCREAMAAHLRGEPIPEA</sequence>
<proteinExistence type="predicted"/>
<keyword evidence="1" id="KW-0472">Membrane</keyword>
<reference evidence="2 3" key="1">
    <citation type="submission" date="2020-08" db="EMBL/GenBank/DDBJ databases">
        <title>Genomic Encyclopedia of Type Strains, Phase III (KMG-III): the genomes of soil and plant-associated and newly described type strains.</title>
        <authorList>
            <person name="Whitman W."/>
        </authorList>
    </citation>
    <scope>NUCLEOTIDE SEQUENCE [LARGE SCALE GENOMIC DNA]</scope>
    <source>
        <strain evidence="2 3">CECT 3302</strain>
    </source>
</reference>
<evidence type="ECO:0000256" key="1">
    <source>
        <dbReference type="SAM" id="Phobius"/>
    </source>
</evidence>
<organism evidence="2 3">
    <name type="scientific">Nocardioides albus</name>
    <dbReference type="NCBI Taxonomy" id="1841"/>
    <lineage>
        <taxon>Bacteria</taxon>
        <taxon>Bacillati</taxon>
        <taxon>Actinomycetota</taxon>
        <taxon>Actinomycetes</taxon>
        <taxon>Propionibacteriales</taxon>
        <taxon>Nocardioidaceae</taxon>
        <taxon>Nocardioides</taxon>
    </lineage>
</organism>
<dbReference type="Proteomes" id="UP000577707">
    <property type="component" value="Unassembled WGS sequence"/>
</dbReference>
<feature type="transmembrane region" description="Helical" evidence="1">
    <location>
        <begin position="6"/>
        <end position="32"/>
    </location>
</feature>
<evidence type="ECO:0000313" key="3">
    <source>
        <dbReference type="Proteomes" id="UP000577707"/>
    </source>
</evidence>
<name>A0A7W5F806_9ACTN</name>
<keyword evidence="3" id="KW-1185">Reference proteome</keyword>
<comment type="caution">
    <text evidence="2">The sequence shown here is derived from an EMBL/GenBank/DDBJ whole genome shotgun (WGS) entry which is preliminary data.</text>
</comment>
<gene>
    <name evidence="2" type="ORF">FHS12_001497</name>
</gene>
<keyword evidence="1" id="KW-0812">Transmembrane</keyword>
<accession>A0A7W5F806</accession>
<dbReference type="EMBL" id="JACHXG010000003">
    <property type="protein sequence ID" value="MBB3088556.1"/>
    <property type="molecule type" value="Genomic_DNA"/>
</dbReference>
<evidence type="ECO:0000313" key="2">
    <source>
        <dbReference type="EMBL" id="MBB3088556.1"/>
    </source>
</evidence>